<accession>A0A183V5B5</accession>
<keyword evidence="2" id="KW-1185">Reference proteome</keyword>
<proteinExistence type="predicted"/>
<dbReference type="Proteomes" id="UP000050794">
    <property type="component" value="Unassembled WGS sequence"/>
</dbReference>
<gene>
    <name evidence="1" type="ORF">TCNE_LOCUS15935</name>
</gene>
<evidence type="ECO:0000313" key="1">
    <source>
        <dbReference type="EMBL" id="VDM47256.1"/>
    </source>
</evidence>
<dbReference type="AlphaFoldDB" id="A0A183V5B5"/>
<dbReference type="PANTHER" id="PTHR15460">
    <property type="entry name" value="PEROXISOMAL MEMBRANE PROTEIN 4"/>
    <property type="match status" value="1"/>
</dbReference>
<dbReference type="WBParaSite" id="TCNE_0001593601-mRNA-1">
    <property type="protein sequence ID" value="TCNE_0001593601-mRNA-1"/>
    <property type="gene ID" value="TCNE_0001593601"/>
</dbReference>
<reference evidence="3" key="1">
    <citation type="submission" date="2016-06" db="UniProtKB">
        <authorList>
            <consortium name="WormBaseParasite"/>
        </authorList>
    </citation>
    <scope>IDENTIFICATION</scope>
</reference>
<evidence type="ECO:0000313" key="2">
    <source>
        <dbReference type="Proteomes" id="UP000050794"/>
    </source>
</evidence>
<dbReference type="EMBL" id="UYWY01023207">
    <property type="protein sequence ID" value="VDM47256.1"/>
    <property type="molecule type" value="Genomic_DNA"/>
</dbReference>
<name>A0A183V5B5_TOXCA</name>
<dbReference type="InterPro" id="IPR019531">
    <property type="entry name" value="Pmp4"/>
</dbReference>
<dbReference type="PANTHER" id="PTHR15460:SF3">
    <property type="entry name" value="PEROXISOMAL MEMBRANE PROTEIN 4"/>
    <property type="match status" value="1"/>
</dbReference>
<evidence type="ECO:0000313" key="3">
    <source>
        <dbReference type="WBParaSite" id="TCNE_0001593601-mRNA-1"/>
    </source>
</evidence>
<dbReference type="GO" id="GO:0005778">
    <property type="term" value="C:peroxisomal membrane"/>
    <property type="evidence" value="ECO:0007669"/>
    <property type="project" value="TreeGrafter"/>
</dbReference>
<sequence length="149" mass="17502">MDVVTLIRNWELIANYALFRLRRHHYLLAALKGLRNGIVYGTRIRAPHAFVMVFLFGNGTFFEKVKTILRLTRIHATNLASFVFTYKLLTGLMQRMRGSRSEWHSFLAAFIVGYFVFGDNNGVNMQVFCFSEFFFQELVVDDHCRIQHR</sequence>
<organism evidence="2 3">
    <name type="scientific">Toxocara canis</name>
    <name type="common">Canine roundworm</name>
    <dbReference type="NCBI Taxonomy" id="6265"/>
    <lineage>
        <taxon>Eukaryota</taxon>
        <taxon>Metazoa</taxon>
        <taxon>Ecdysozoa</taxon>
        <taxon>Nematoda</taxon>
        <taxon>Chromadorea</taxon>
        <taxon>Rhabditida</taxon>
        <taxon>Spirurina</taxon>
        <taxon>Ascaridomorpha</taxon>
        <taxon>Ascaridoidea</taxon>
        <taxon>Toxocaridae</taxon>
        <taxon>Toxocara</taxon>
    </lineage>
</organism>
<protein>
    <submittedName>
        <fullName evidence="3">Peroxisomal membrane protein 4</fullName>
    </submittedName>
</protein>
<reference evidence="1 2" key="2">
    <citation type="submission" date="2018-11" db="EMBL/GenBank/DDBJ databases">
        <authorList>
            <consortium name="Pathogen Informatics"/>
        </authorList>
    </citation>
    <scope>NUCLEOTIDE SEQUENCE [LARGE SCALE GENOMIC DNA]</scope>
</reference>
<dbReference type="Pfam" id="PF02466">
    <property type="entry name" value="Tim17"/>
    <property type="match status" value="1"/>
</dbReference>